<feature type="chain" id="PRO_5044554675" evidence="1">
    <location>
        <begin position="23"/>
        <end position="107"/>
    </location>
</feature>
<evidence type="ECO:0000313" key="5">
    <source>
        <dbReference type="EMBL" id="OQZ90182.1"/>
    </source>
</evidence>
<feature type="domain" description="DUF732" evidence="2">
    <location>
        <begin position="31"/>
        <end position="102"/>
    </location>
</feature>
<gene>
    <name evidence="4" type="ORF">A5672_09930</name>
    <name evidence="5" type="ORF">BST11_13825</name>
    <name evidence="3" type="ORF">H7K38_01560</name>
</gene>
<dbReference type="RefSeq" id="WP_067318721.1">
    <property type="nucleotide sequence ID" value="NZ_JACKVH010000005.1"/>
</dbReference>
<accession>A0A1A2HRP2</accession>
<evidence type="ECO:0000259" key="2">
    <source>
        <dbReference type="Pfam" id="PF05305"/>
    </source>
</evidence>
<organism evidence="4 6">
    <name type="scientific">Mycobacterium alsense</name>
    <dbReference type="NCBI Taxonomy" id="324058"/>
    <lineage>
        <taxon>Bacteria</taxon>
        <taxon>Bacillati</taxon>
        <taxon>Actinomycetota</taxon>
        <taxon>Actinomycetes</taxon>
        <taxon>Mycobacteriales</taxon>
        <taxon>Mycobacteriaceae</taxon>
        <taxon>Mycobacterium</taxon>
    </lineage>
</organism>
<dbReference type="Proteomes" id="UP001141650">
    <property type="component" value="Unassembled WGS sequence"/>
</dbReference>
<feature type="signal peptide" evidence="1">
    <location>
        <begin position="1"/>
        <end position="22"/>
    </location>
</feature>
<dbReference type="OrthoDB" id="4763853at2"/>
<dbReference type="EMBL" id="LZIT01000051">
    <property type="protein sequence ID" value="OBG44304.1"/>
    <property type="molecule type" value="Genomic_DNA"/>
</dbReference>
<dbReference type="AlphaFoldDB" id="A0A1A2HRP2"/>
<name>A0A1A2HRP2_9MYCO</name>
<dbReference type="Proteomes" id="UP000192319">
    <property type="component" value="Unassembled WGS sequence"/>
</dbReference>
<dbReference type="InterPro" id="IPR007969">
    <property type="entry name" value="DUF732"/>
</dbReference>
<dbReference type="Proteomes" id="UP000092086">
    <property type="component" value="Unassembled WGS sequence"/>
</dbReference>
<reference evidence="3" key="3">
    <citation type="submission" date="2020-07" db="EMBL/GenBank/DDBJ databases">
        <authorList>
            <person name="Pettersson B.M.F."/>
            <person name="Behra P.R.K."/>
            <person name="Ramesh M."/>
            <person name="Das S."/>
            <person name="Dasgupta S."/>
            <person name="Kirsebom L.A."/>
        </authorList>
    </citation>
    <scope>NUCLEOTIDE SEQUENCE</scope>
    <source>
        <strain evidence="3">CCUG 55640</strain>
    </source>
</reference>
<sequence>MRLALTTIGIAALIGLAAPAHADPAPPAAGDDAGFLATLHRVGIGYASPDAAVASAKAVCTCLNNGESGLELVQDVKTHNPGFDLEGASHFAVIAAKYYCPQQLSKA</sequence>
<evidence type="ECO:0000313" key="7">
    <source>
        <dbReference type="Proteomes" id="UP000192319"/>
    </source>
</evidence>
<evidence type="ECO:0000313" key="4">
    <source>
        <dbReference type="EMBL" id="OBG44304.1"/>
    </source>
</evidence>
<evidence type="ECO:0000313" key="3">
    <source>
        <dbReference type="EMBL" id="MCV7377343.1"/>
    </source>
</evidence>
<dbReference type="EMBL" id="JACKVH010000005">
    <property type="protein sequence ID" value="MCV7377343.1"/>
    <property type="molecule type" value="Genomic_DNA"/>
</dbReference>
<keyword evidence="7" id="KW-1185">Reference proteome</keyword>
<evidence type="ECO:0000256" key="1">
    <source>
        <dbReference type="SAM" id="SignalP"/>
    </source>
</evidence>
<accession>A0A1W9Y2E5</accession>
<dbReference type="EMBL" id="MVHD01000021">
    <property type="protein sequence ID" value="OQZ90182.1"/>
    <property type="molecule type" value="Genomic_DNA"/>
</dbReference>
<proteinExistence type="predicted"/>
<accession>A0A1A3DSY3</accession>
<comment type="caution">
    <text evidence="4">The sequence shown here is derived from an EMBL/GenBank/DDBJ whole genome shotgun (WGS) entry which is preliminary data.</text>
</comment>
<reference evidence="5 7" key="2">
    <citation type="submission" date="2017-02" db="EMBL/GenBank/DDBJ databases">
        <title>The new phylogeny of genus Mycobacterium.</title>
        <authorList>
            <person name="Tortoli E."/>
            <person name="Trovato A."/>
            <person name="Cirillo D.M."/>
        </authorList>
    </citation>
    <scope>NUCLEOTIDE SEQUENCE [LARGE SCALE GENOMIC DNA]</scope>
    <source>
        <strain evidence="5 7">DSM 45230</strain>
    </source>
</reference>
<keyword evidence="1" id="KW-0732">Signal</keyword>
<dbReference type="Pfam" id="PF05305">
    <property type="entry name" value="DUF732"/>
    <property type="match status" value="1"/>
</dbReference>
<reference evidence="3" key="4">
    <citation type="journal article" date="2022" name="BMC Genomics">
        <title>Comparative genome analysis of mycobacteria focusing on tRNA and non-coding RNA.</title>
        <authorList>
            <person name="Behra P.R.K."/>
            <person name="Pettersson B.M.F."/>
            <person name="Ramesh M."/>
            <person name="Das S."/>
            <person name="Dasgupta S."/>
            <person name="Kirsebom L.A."/>
        </authorList>
    </citation>
    <scope>NUCLEOTIDE SEQUENCE</scope>
    <source>
        <strain evidence="3">CCUG 55640</strain>
    </source>
</reference>
<reference evidence="4 6" key="1">
    <citation type="submission" date="2016-06" db="EMBL/GenBank/DDBJ databases">
        <authorList>
            <person name="Sutton G."/>
            <person name="Brinkac L."/>
            <person name="Sanka R."/>
            <person name="Adams M."/>
            <person name="Lau E."/>
            <person name="Sam S."/>
            <person name="Sreng N."/>
            <person name="Him V."/>
            <person name="Kerleguer A."/>
            <person name="Cheng S."/>
        </authorList>
    </citation>
    <scope>NUCLEOTIDE SEQUENCE [LARGE SCALE GENOMIC DNA]</scope>
    <source>
        <strain evidence="4 6">E2978</strain>
    </source>
</reference>
<protein>
    <submittedName>
        <fullName evidence="3">DUF732 domain-containing protein</fullName>
    </submittedName>
    <submittedName>
        <fullName evidence="4">Glycine cleavage system P protein</fullName>
    </submittedName>
</protein>
<evidence type="ECO:0000313" key="6">
    <source>
        <dbReference type="Proteomes" id="UP000092086"/>
    </source>
</evidence>